<evidence type="ECO:0000313" key="1">
    <source>
        <dbReference type="EMBL" id="SBW20442.1"/>
    </source>
</evidence>
<gene>
    <name evidence="1" type="ORF">FDG2_1693</name>
</gene>
<dbReference type="Proteomes" id="UP000199013">
    <property type="component" value="Unassembled WGS sequence"/>
</dbReference>
<proteinExistence type="predicted"/>
<sequence>MTITDDPRPRCRICDRPIRHPASRALHIGPECLRTMPAAERAAIVRAASLATAKLPVQPILTNAA</sequence>
<name>A0A1C3NW50_9ACTN</name>
<dbReference type="Pfam" id="PF19474">
    <property type="entry name" value="DUF6011"/>
    <property type="match status" value="1"/>
</dbReference>
<reference evidence="2" key="1">
    <citation type="submission" date="2016-02" db="EMBL/GenBank/DDBJ databases">
        <authorList>
            <person name="Wibberg D."/>
        </authorList>
    </citation>
    <scope>NUCLEOTIDE SEQUENCE [LARGE SCALE GENOMIC DNA]</scope>
</reference>
<dbReference type="EMBL" id="FLUV01000708">
    <property type="protein sequence ID" value="SBW20442.1"/>
    <property type="molecule type" value="Genomic_DNA"/>
</dbReference>
<keyword evidence="2" id="KW-1185">Reference proteome</keyword>
<dbReference type="InterPro" id="IPR046053">
    <property type="entry name" value="DUF6011"/>
</dbReference>
<organism evidence="1 2">
    <name type="scientific">Candidatus Protofrankia californiensis</name>
    <dbReference type="NCBI Taxonomy" id="1839754"/>
    <lineage>
        <taxon>Bacteria</taxon>
        <taxon>Bacillati</taxon>
        <taxon>Actinomycetota</taxon>
        <taxon>Actinomycetes</taxon>
        <taxon>Frankiales</taxon>
        <taxon>Frankiaceae</taxon>
        <taxon>Protofrankia</taxon>
    </lineage>
</organism>
<dbReference type="AlphaFoldDB" id="A0A1C3NW50"/>
<protein>
    <submittedName>
        <fullName evidence="1">Uncharacterized protein</fullName>
    </submittedName>
</protein>
<accession>A0A1C3NW50</accession>
<evidence type="ECO:0000313" key="2">
    <source>
        <dbReference type="Proteomes" id="UP000199013"/>
    </source>
</evidence>